<protein>
    <submittedName>
        <fullName evidence="4">Sugar ABC transporter ATP-binding protein</fullName>
    </submittedName>
</protein>
<dbReference type="SMART" id="SM00382">
    <property type="entry name" value="AAA"/>
    <property type="match status" value="1"/>
</dbReference>
<dbReference type="InterPro" id="IPR017871">
    <property type="entry name" value="ABC_transporter-like_CS"/>
</dbReference>
<evidence type="ECO:0000313" key="7">
    <source>
        <dbReference type="Proteomes" id="UP000321155"/>
    </source>
</evidence>
<dbReference type="KEGG" id="kfv:AS188_06775"/>
<dbReference type="PANTHER" id="PTHR43790:SF8">
    <property type="entry name" value="SUGAR ABC TRANSPORTER ATP-BINDING PROTEIN"/>
    <property type="match status" value="1"/>
</dbReference>
<dbReference type="GO" id="GO:0005524">
    <property type="term" value="F:ATP binding"/>
    <property type="evidence" value="ECO:0007669"/>
    <property type="project" value="UniProtKB-KW"/>
</dbReference>
<dbReference type="Gene3D" id="3.40.50.300">
    <property type="entry name" value="P-loop containing nucleotide triphosphate hydrolases"/>
    <property type="match status" value="1"/>
</dbReference>
<dbReference type="CDD" id="cd03216">
    <property type="entry name" value="ABC_Carb_Monos_I"/>
    <property type="match status" value="1"/>
</dbReference>
<evidence type="ECO:0000313" key="6">
    <source>
        <dbReference type="Proteomes" id="UP000057181"/>
    </source>
</evidence>
<dbReference type="RefSeq" id="WP_058859779.1">
    <property type="nucleotide sequence ID" value="NZ_BJZR01000091.1"/>
</dbReference>
<dbReference type="PROSITE" id="PS50893">
    <property type="entry name" value="ABC_TRANSPORTER_2"/>
    <property type="match status" value="1"/>
</dbReference>
<dbReference type="Pfam" id="PF00005">
    <property type="entry name" value="ABC_tran"/>
    <property type="match status" value="1"/>
</dbReference>
<dbReference type="Proteomes" id="UP000321155">
    <property type="component" value="Unassembled WGS sequence"/>
</dbReference>
<evidence type="ECO:0000256" key="2">
    <source>
        <dbReference type="ARBA" id="ARBA00022840"/>
    </source>
</evidence>
<dbReference type="InterPro" id="IPR027417">
    <property type="entry name" value="P-loop_NTPase"/>
</dbReference>
<evidence type="ECO:0000259" key="3">
    <source>
        <dbReference type="PROSITE" id="PS50893"/>
    </source>
</evidence>
<dbReference type="InterPro" id="IPR003593">
    <property type="entry name" value="AAA+_ATPase"/>
</dbReference>
<dbReference type="AlphaFoldDB" id="A0A0U3GPH8"/>
<dbReference type="Proteomes" id="UP000057181">
    <property type="component" value="Chromosome"/>
</dbReference>
<feature type="domain" description="ABC transporter" evidence="3">
    <location>
        <begin position="23"/>
        <end position="263"/>
    </location>
</feature>
<gene>
    <name evidence="4" type="ORF">AS188_06775</name>
    <name evidence="5" type="ORF">KFL01_24810</name>
</gene>
<dbReference type="SUPFAM" id="SSF52540">
    <property type="entry name" value="P-loop containing nucleoside triphosphate hydrolases"/>
    <property type="match status" value="1"/>
</dbReference>
<dbReference type="EMBL" id="BJZR01000091">
    <property type="protein sequence ID" value="GEO93175.1"/>
    <property type="molecule type" value="Genomic_DNA"/>
</dbReference>
<keyword evidence="2 4" id="KW-0067">ATP-binding</keyword>
<reference evidence="5 7" key="2">
    <citation type="submission" date="2019-07" db="EMBL/GenBank/DDBJ databases">
        <title>Whole genome shotgun sequence of Kocuria flava NBRC 107626.</title>
        <authorList>
            <person name="Hosoyama A."/>
            <person name="Uohara A."/>
            <person name="Ohji S."/>
            <person name="Ichikawa N."/>
        </authorList>
    </citation>
    <scope>NUCLEOTIDE SEQUENCE [LARGE SCALE GENOMIC DNA]</scope>
    <source>
        <strain evidence="5 7">NBRC 107626</strain>
    </source>
</reference>
<keyword evidence="7" id="KW-1185">Reference proteome</keyword>
<dbReference type="InterPro" id="IPR050107">
    <property type="entry name" value="ABC_carbohydrate_import_ATPase"/>
</dbReference>
<dbReference type="GO" id="GO:0016887">
    <property type="term" value="F:ATP hydrolysis activity"/>
    <property type="evidence" value="ECO:0007669"/>
    <property type="project" value="InterPro"/>
</dbReference>
<keyword evidence="1" id="KW-0547">Nucleotide-binding</keyword>
<sequence length="300" mass="32117">MSTHPTTAPAGGTTAERGPAHLVSLENVGKRYGNVIALREVTMAVDAGKVTCVLGDNGAGKSTLIKIIAGLHQHTDGTLYVNGEETTFGSPRQALDAGIATVYQDLAVVPLMPVWRNFFLGSELTTGFGPFRRLDTARMKAITKQELADMGIDLRDVDQPIGTLSGGERQCVAIARAVHFGAKVLILDEPTAALGVKQSGVVLRYILQAKERGLGVVFITHNPHHAYPVGDRFLLLKRGRSIGYYEKSGIALGDLTAQMAGGAELEELTHELAQLGGHTTQMQQVRADMAESLARPRRQG</sequence>
<organism evidence="4 6">
    <name type="scientific">Kocuria flava</name>
    <dbReference type="NCBI Taxonomy" id="446860"/>
    <lineage>
        <taxon>Bacteria</taxon>
        <taxon>Bacillati</taxon>
        <taxon>Actinomycetota</taxon>
        <taxon>Actinomycetes</taxon>
        <taxon>Micrococcales</taxon>
        <taxon>Micrococcaceae</taxon>
        <taxon>Kocuria</taxon>
    </lineage>
</organism>
<dbReference type="EMBL" id="CP013254">
    <property type="protein sequence ID" value="ALU41107.1"/>
    <property type="molecule type" value="Genomic_DNA"/>
</dbReference>
<evidence type="ECO:0000256" key="1">
    <source>
        <dbReference type="ARBA" id="ARBA00022741"/>
    </source>
</evidence>
<proteinExistence type="predicted"/>
<dbReference type="PANTHER" id="PTHR43790">
    <property type="entry name" value="CARBOHYDRATE TRANSPORT ATP-BINDING PROTEIN MG119-RELATED"/>
    <property type="match status" value="1"/>
</dbReference>
<evidence type="ECO:0000313" key="4">
    <source>
        <dbReference type="EMBL" id="ALU41107.1"/>
    </source>
</evidence>
<dbReference type="STRING" id="446860.AS188_06775"/>
<accession>A0A0U3GPH8</accession>
<name>A0A0U3GPH8_9MICC</name>
<evidence type="ECO:0000313" key="5">
    <source>
        <dbReference type="EMBL" id="GEO93175.1"/>
    </source>
</evidence>
<dbReference type="PROSITE" id="PS00211">
    <property type="entry name" value="ABC_TRANSPORTER_1"/>
    <property type="match status" value="1"/>
</dbReference>
<reference evidence="4 6" key="1">
    <citation type="submission" date="2015-11" db="EMBL/GenBank/DDBJ databases">
        <title>Complete Genome Sequence of Kocuria flava strain HO-9041.</title>
        <authorList>
            <person name="Zhou M."/>
            <person name="Dai J."/>
        </authorList>
    </citation>
    <scope>NUCLEOTIDE SEQUENCE [LARGE SCALE GENOMIC DNA]</scope>
    <source>
        <strain evidence="4 6">HO-9041</strain>
    </source>
</reference>
<dbReference type="InterPro" id="IPR003439">
    <property type="entry name" value="ABC_transporter-like_ATP-bd"/>
</dbReference>